<feature type="transmembrane region" description="Helical" evidence="7">
    <location>
        <begin position="16"/>
        <end position="39"/>
    </location>
</feature>
<feature type="transmembrane region" description="Helical" evidence="7">
    <location>
        <begin position="139"/>
        <end position="167"/>
    </location>
</feature>
<dbReference type="InterPro" id="IPR049326">
    <property type="entry name" value="Rhodopsin_dom_fungi"/>
</dbReference>
<sequence>MAAPQDSAGRIHKQDFIISISVLLAPAILGVFARFFIRLRIQRQRPSVDDWLLLVALGFLLASIIIMYIEVVDRMYLVFALSQGMRNISIPSDIVEVAYLFHVWSDVCLLVSWCAFSAVKLSFLFFFRKLIDRMRPWQLYWWAILIYTVCVLIYGSLIFFVSCPYFFDPRENQCATGSHKRVIVSESIALAVLDTVGDILILAIPINIIWKIRVRWPQKILLTCSLCLTVIMIALSIIRVCGLENGDMVDTIWETYWQFLSAEVGVFLAAAVSFRSLFVAHKSYAPAHYSVKKFLKDSVQLSKRHDPLPSTDYWLEMPESDMEALSSATNAAPGKSITHDGKGVTDPRPASPLDLEVSLASVLPKWSS</sequence>
<keyword evidence="2 7" id="KW-0812">Transmembrane</keyword>
<protein>
    <recommendedName>
        <fullName evidence="8">Rhodopsin domain-containing protein</fullName>
    </recommendedName>
</protein>
<dbReference type="GO" id="GO:0016020">
    <property type="term" value="C:membrane"/>
    <property type="evidence" value="ECO:0007669"/>
    <property type="project" value="UniProtKB-SubCell"/>
</dbReference>
<dbReference type="PANTHER" id="PTHR33048:SF162">
    <property type="entry name" value="SATRATOXIN BIOSYNTHESIS SC1 CLUSTER PROTEIN 4"/>
    <property type="match status" value="1"/>
</dbReference>
<keyword evidence="10" id="KW-1185">Reference proteome</keyword>
<dbReference type="EMBL" id="ML736182">
    <property type="protein sequence ID" value="KAE8380366.1"/>
    <property type="molecule type" value="Genomic_DNA"/>
</dbReference>
<keyword evidence="3 7" id="KW-1133">Transmembrane helix</keyword>
<feature type="transmembrane region" description="Helical" evidence="7">
    <location>
        <begin position="258"/>
        <end position="278"/>
    </location>
</feature>
<dbReference type="AlphaFoldDB" id="A0A5N7BF17"/>
<evidence type="ECO:0000256" key="4">
    <source>
        <dbReference type="ARBA" id="ARBA00023136"/>
    </source>
</evidence>
<keyword evidence="4 7" id="KW-0472">Membrane</keyword>
<feature type="transmembrane region" description="Helical" evidence="7">
    <location>
        <begin position="51"/>
        <end position="69"/>
    </location>
</feature>
<evidence type="ECO:0000313" key="10">
    <source>
        <dbReference type="Proteomes" id="UP000326198"/>
    </source>
</evidence>
<feature type="transmembrane region" description="Helical" evidence="7">
    <location>
        <begin position="220"/>
        <end position="238"/>
    </location>
</feature>
<comment type="similarity">
    <text evidence="5">Belongs to the SAT4 family.</text>
</comment>
<reference evidence="9 10" key="1">
    <citation type="submission" date="2019-04" db="EMBL/GenBank/DDBJ databases">
        <title>Friends and foes A comparative genomics studyof 23 Aspergillus species from section Flavi.</title>
        <authorList>
            <consortium name="DOE Joint Genome Institute"/>
            <person name="Kjaerbolling I."/>
            <person name="Vesth T."/>
            <person name="Frisvad J.C."/>
            <person name="Nybo J.L."/>
            <person name="Theobald S."/>
            <person name="Kildgaard S."/>
            <person name="Isbrandt T."/>
            <person name="Kuo A."/>
            <person name="Sato A."/>
            <person name="Lyhne E.K."/>
            <person name="Kogle M.E."/>
            <person name="Wiebenga A."/>
            <person name="Kun R.S."/>
            <person name="Lubbers R.J."/>
            <person name="Makela M.R."/>
            <person name="Barry K."/>
            <person name="Chovatia M."/>
            <person name="Clum A."/>
            <person name="Daum C."/>
            <person name="Haridas S."/>
            <person name="He G."/>
            <person name="LaButti K."/>
            <person name="Lipzen A."/>
            <person name="Mondo S."/>
            <person name="Riley R."/>
            <person name="Salamov A."/>
            <person name="Simmons B.A."/>
            <person name="Magnuson J.K."/>
            <person name="Henrissat B."/>
            <person name="Mortensen U.H."/>
            <person name="Larsen T.O."/>
            <person name="Devries R.P."/>
            <person name="Grigoriev I.V."/>
            <person name="Machida M."/>
            <person name="Baker S.E."/>
            <person name="Andersen M.R."/>
        </authorList>
    </citation>
    <scope>NUCLEOTIDE SEQUENCE [LARGE SCALE GENOMIC DNA]</scope>
    <source>
        <strain evidence="9 10">IBT 29228</strain>
    </source>
</reference>
<gene>
    <name evidence="9" type="ORF">BDV26DRAFT_290451</name>
</gene>
<proteinExistence type="inferred from homology"/>
<evidence type="ECO:0000259" key="8">
    <source>
        <dbReference type="Pfam" id="PF20684"/>
    </source>
</evidence>
<dbReference type="Pfam" id="PF20684">
    <property type="entry name" value="Fung_rhodopsin"/>
    <property type="match status" value="1"/>
</dbReference>
<organism evidence="9 10">
    <name type="scientific">Aspergillus bertholletiae</name>
    <dbReference type="NCBI Taxonomy" id="1226010"/>
    <lineage>
        <taxon>Eukaryota</taxon>
        <taxon>Fungi</taxon>
        <taxon>Dikarya</taxon>
        <taxon>Ascomycota</taxon>
        <taxon>Pezizomycotina</taxon>
        <taxon>Eurotiomycetes</taxon>
        <taxon>Eurotiomycetidae</taxon>
        <taxon>Eurotiales</taxon>
        <taxon>Aspergillaceae</taxon>
        <taxon>Aspergillus</taxon>
        <taxon>Aspergillus subgen. Circumdati</taxon>
    </lineage>
</organism>
<evidence type="ECO:0000256" key="1">
    <source>
        <dbReference type="ARBA" id="ARBA00004141"/>
    </source>
</evidence>
<feature type="transmembrane region" description="Helical" evidence="7">
    <location>
        <begin position="103"/>
        <end position="127"/>
    </location>
</feature>
<evidence type="ECO:0000256" key="6">
    <source>
        <dbReference type="SAM" id="MobiDB-lite"/>
    </source>
</evidence>
<dbReference type="OrthoDB" id="444631at2759"/>
<feature type="domain" description="Rhodopsin" evidence="8">
    <location>
        <begin position="33"/>
        <end position="278"/>
    </location>
</feature>
<feature type="region of interest" description="Disordered" evidence="6">
    <location>
        <begin position="324"/>
        <end position="352"/>
    </location>
</feature>
<comment type="subcellular location">
    <subcellularLocation>
        <location evidence="1">Membrane</location>
        <topology evidence="1">Multi-pass membrane protein</topology>
    </subcellularLocation>
</comment>
<evidence type="ECO:0000256" key="5">
    <source>
        <dbReference type="ARBA" id="ARBA00038359"/>
    </source>
</evidence>
<dbReference type="Proteomes" id="UP000326198">
    <property type="component" value="Unassembled WGS sequence"/>
</dbReference>
<evidence type="ECO:0000256" key="3">
    <source>
        <dbReference type="ARBA" id="ARBA00022989"/>
    </source>
</evidence>
<name>A0A5N7BF17_9EURO</name>
<evidence type="ECO:0000256" key="7">
    <source>
        <dbReference type="SAM" id="Phobius"/>
    </source>
</evidence>
<dbReference type="PANTHER" id="PTHR33048">
    <property type="entry name" value="PTH11-LIKE INTEGRAL MEMBRANE PROTEIN (AFU_ORTHOLOGUE AFUA_5G11245)"/>
    <property type="match status" value="1"/>
</dbReference>
<dbReference type="InterPro" id="IPR052337">
    <property type="entry name" value="SAT4-like"/>
</dbReference>
<feature type="transmembrane region" description="Helical" evidence="7">
    <location>
        <begin position="187"/>
        <end position="208"/>
    </location>
</feature>
<accession>A0A5N7BF17</accession>
<evidence type="ECO:0000256" key="2">
    <source>
        <dbReference type="ARBA" id="ARBA00022692"/>
    </source>
</evidence>
<evidence type="ECO:0000313" key="9">
    <source>
        <dbReference type="EMBL" id="KAE8380366.1"/>
    </source>
</evidence>